<dbReference type="AlphaFoldDB" id="A0A7I7QP09"/>
<proteinExistence type="predicted"/>
<evidence type="ECO:0000256" key="1">
    <source>
        <dbReference type="SAM" id="MobiDB-lite"/>
    </source>
</evidence>
<accession>A0A7I7QP09</accession>
<dbReference type="KEGG" id="msei:MSEDJ_21990"/>
<dbReference type="Proteomes" id="UP000467193">
    <property type="component" value="Chromosome"/>
</dbReference>
<dbReference type="Pfam" id="PF19866">
    <property type="entry name" value="DUF6339"/>
    <property type="match status" value="1"/>
</dbReference>
<dbReference type="EMBL" id="AP022588">
    <property type="protein sequence ID" value="BBY28103.1"/>
    <property type="molecule type" value="Genomic_DNA"/>
</dbReference>
<sequence length="402" mass="44111">MIIVPRLDRQAADAVLERLLKDGPVALRAAMPDESPAVTYPPTSGTRISDEQLRDLRTAMVKLASEYGMPGPLVRSQEFEGRAARLLHQQLPMTPHEAAHEGVWSYLTCCWLLDVAVWRFGPDADKRRFIGDINRNTFRRMWWRAEVLGEQIDLTQLGEDELVNIMERPTIAADRRLARAVAREFLARVDRGATESRMLLMREAMKRLLRLTPFLAFPALTDDALQQIVENSFNAAAAGLAGDAIPEGGRHRLPPQPAASGTAVAPPASPNVVTIQQMTISESTEQASSAVDPNTSDDFDTVAQVALDIARRTGRVTNEGLRAVAPITADEARAVFRALMDDGRLVRRGVKLGTHYVIPDLKEVAGAMAPPRPASAPEHAPAPTVPDRSGAAALRRLLRRDR</sequence>
<dbReference type="InterPro" id="IPR045920">
    <property type="entry name" value="DUF6339"/>
</dbReference>
<evidence type="ECO:0000313" key="3">
    <source>
        <dbReference type="Proteomes" id="UP000467193"/>
    </source>
</evidence>
<reference evidence="2 3" key="1">
    <citation type="journal article" date="2019" name="Emerg. Microbes Infect.">
        <title>Comprehensive subspecies identification of 175 nontuberculous mycobacteria species based on 7547 genomic profiles.</title>
        <authorList>
            <person name="Matsumoto Y."/>
            <person name="Kinjo T."/>
            <person name="Motooka D."/>
            <person name="Nabeya D."/>
            <person name="Jung N."/>
            <person name="Uechi K."/>
            <person name="Horii T."/>
            <person name="Iida T."/>
            <person name="Fujita J."/>
            <person name="Nakamura S."/>
        </authorList>
    </citation>
    <scope>NUCLEOTIDE SEQUENCE [LARGE SCALE GENOMIC DNA]</scope>
    <source>
        <strain evidence="2 3">JCM 17899</strain>
    </source>
</reference>
<protein>
    <submittedName>
        <fullName evidence="2">Uncharacterized protein</fullName>
    </submittedName>
</protein>
<feature type="region of interest" description="Disordered" evidence="1">
    <location>
        <begin position="246"/>
        <end position="268"/>
    </location>
</feature>
<keyword evidence="3" id="KW-1185">Reference proteome</keyword>
<organism evidence="2 3">
    <name type="scientific">Mycolicibacterium sediminis</name>
    <dbReference type="NCBI Taxonomy" id="1286180"/>
    <lineage>
        <taxon>Bacteria</taxon>
        <taxon>Bacillati</taxon>
        <taxon>Actinomycetota</taxon>
        <taxon>Actinomycetes</taxon>
        <taxon>Mycobacteriales</taxon>
        <taxon>Mycobacteriaceae</taxon>
        <taxon>Mycolicibacterium</taxon>
    </lineage>
</organism>
<evidence type="ECO:0000313" key="2">
    <source>
        <dbReference type="EMBL" id="BBY28103.1"/>
    </source>
</evidence>
<name>A0A7I7QP09_9MYCO</name>
<gene>
    <name evidence="2" type="ORF">MSEDJ_21990</name>
</gene>
<feature type="region of interest" description="Disordered" evidence="1">
    <location>
        <begin position="367"/>
        <end position="392"/>
    </location>
</feature>